<feature type="signal peptide" evidence="1">
    <location>
        <begin position="1"/>
        <end position="22"/>
    </location>
</feature>
<comment type="caution">
    <text evidence="2">The sequence shown here is derived from an EMBL/GenBank/DDBJ whole genome shotgun (WGS) entry which is preliminary data.</text>
</comment>
<evidence type="ECO:0000313" key="3">
    <source>
        <dbReference type="Proteomes" id="UP000239872"/>
    </source>
</evidence>
<evidence type="ECO:0000256" key="1">
    <source>
        <dbReference type="SAM" id="SignalP"/>
    </source>
</evidence>
<feature type="chain" id="PRO_5015677878" description="Lipocalin-like domain-containing protein" evidence="1">
    <location>
        <begin position="23"/>
        <end position="128"/>
    </location>
</feature>
<accession>A0A2S7T296</accession>
<evidence type="ECO:0008006" key="4">
    <source>
        <dbReference type="Google" id="ProtNLM"/>
    </source>
</evidence>
<keyword evidence="1" id="KW-0732">Signal</keyword>
<proteinExistence type="predicted"/>
<reference evidence="2 3" key="1">
    <citation type="submission" date="2018-01" db="EMBL/GenBank/DDBJ databases">
        <title>A novel member of the phylum Bacteroidetes isolated from glacier ice.</title>
        <authorList>
            <person name="Liu Q."/>
            <person name="Xin Y.-H."/>
        </authorList>
    </citation>
    <scope>NUCLEOTIDE SEQUENCE [LARGE SCALE GENOMIC DNA]</scope>
    <source>
        <strain evidence="2 3">RB1R16</strain>
    </source>
</reference>
<organism evidence="2 3">
    <name type="scientific">Flavipsychrobacter stenotrophus</name>
    <dbReference type="NCBI Taxonomy" id="2077091"/>
    <lineage>
        <taxon>Bacteria</taxon>
        <taxon>Pseudomonadati</taxon>
        <taxon>Bacteroidota</taxon>
        <taxon>Chitinophagia</taxon>
        <taxon>Chitinophagales</taxon>
        <taxon>Chitinophagaceae</taxon>
        <taxon>Flavipsychrobacter</taxon>
    </lineage>
</organism>
<gene>
    <name evidence="2" type="ORF">CJD36_003785</name>
</gene>
<evidence type="ECO:0000313" key="2">
    <source>
        <dbReference type="EMBL" id="PQJ12876.1"/>
    </source>
</evidence>
<protein>
    <recommendedName>
        <fullName evidence="4">Lipocalin-like domain-containing protein</fullName>
    </recommendedName>
</protein>
<name>A0A2S7T296_9BACT</name>
<sequence>MTFHMYRLLLCIVLPAIFCSCAGRHYKVSDTYARYGLVGHRLNLWPDGSGTWYVSGCLDGRETKCTWMEKDNRVVIFQQSDKQDTGGINLSILMTGKVKKENIVLISTSNKSKLVLWREHLDVFSALQ</sequence>
<keyword evidence="3" id="KW-1185">Reference proteome</keyword>
<dbReference type="AlphaFoldDB" id="A0A2S7T296"/>
<dbReference type="PROSITE" id="PS51257">
    <property type="entry name" value="PROKAR_LIPOPROTEIN"/>
    <property type="match status" value="1"/>
</dbReference>
<dbReference type="Proteomes" id="UP000239872">
    <property type="component" value="Unassembled WGS sequence"/>
</dbReference>
<dbReference type="EMBL" id="PPSL01000001">
    <property type="protein sequence ID" value="PQJ12876.1"/>
    <property type="molecule type" value="Genomic_DNA"/>
</dbReference>